<dbReference type="AlphaFoldDB" id="A0AAD8Y1P0"/>
<dbReference type="EMBL" id="JATAAI010000025">
    <property type="protein sequence ID" value="KAK1737569.1"/>
    <property type="molecule type" value="Genomic_DNA"/>
</dbReference>
<dbReference type="Gene3D" id="2.130.10.10">
    <property type="entry name" value="YVTN repeat-like/Quinoprotein amine dehydrogenase"/>
    <property type="match status" value="2"/>
</dbReference>
<evidence type="ECO:0000313" key="1">
    <source>
        <dbReference type="EMBL" id="KAK1737569.1"/>
    </source>
</evidence>
<dbReference type="InterPro" id="IPR015943">
    <property type="entry name" value="WD40/YVTN_repeat-like_dom_sf"/>
</dbReference>
<sequence>MMVKYRLVHILSLCVAANGYIALLPSHHMSLLTLPSSRRSTQLHSLYENHPHWHWPDDSSSSDNYSNEPIFYNDFDLIAIEQESDQFWESPSAKQLASSIPANLRPTKTPDTTISDFLNTRISQVTKDSRQLLKNWRNGHTKSYGAFTINEQYLLNKEENKEDDPDSIPFDWVRRVDIGQYPRVACGSAHGSIFVADTTSKQVMGAARAVHYSEHSDEYTNALDEQLRQYIYGEYDGGGVLDVAMFGKNIVASAGREGGVKLFKLLEDGNQAELVPQGEVQALIPLITGALPIVVTCMKFDSYGRLYLGCCDGFLRIVTFPQDFVFGDGADLDSQDLHVTVVPHWSEQAPSPILSLDVSEELEMVVTSHVNGNVCLYSMKEHEDVYNMASGRREHVGVIGVWNPFTADESYARSVTFTSKESLHGHKHAVVVGGGNGEVWVNDIYPEYEESNTGEVFVDEYVQKFEPNHVGPVISLCSRPEGLIVSVGHDGMLRMTQTWIGLKNPKKATPWPLYGLGGYKKWIGSICVDDEGKRLVSDGMDDAVIVHDFSAYEKKEEKQ</sequence>
<comment type="caution">
    <text evidence="1">The sequence shown here is derived from an EMBL/GenBank/DDBJ whole genome shotgun (WGS) entry which is preliminary data.</text>
</comment>
<dbReference type="SUPFAM" id="SSF50978">
    <property type="entry name" value="WD40 repeat-like"/>
    <property type="match status" value="1"/>
</dbReference>
<dbReference type="Proteomes" id="UP001224775">
    <property type="component" value="Unassembled WGS sequence"/>
</dbReference>
<name>A0AAD8Y1P0_9STRA</name>
<evidence type="ECO:0000313" key="2">
    <source>
        <dbReference type="Proteomes" id="UP001224775"/>
    </source>
</evidence>
<proteinExistence type="predicted"/>
<accession>A0AAD8Y1P0</accession>
<dbReference type="InterPro" id="IPR036322">
    <property type="entry name" value="WD40_repeat_dom_sf"/>
</dbReference>
<organism evidence="1 2">
    <name type="scientific">Skeletonema marinoi</name>
    <dbReference type="NCBI Taxonomy" id="267567"/>
    <lineage>
        <taxon>Eukaryota</taxon>
        <taxon>Sar</taxon>
        <taxon>Stramenopiles</taxon>
        <taxon>Ochrophyta</taxon>
        <taxon>Bacillariophyta</taxon>
        <taxon>Coscinodiscophyceae</taxon>
        <taxon>Thalassiosirophycidae</taxon>
        <taxon>Thalassiosirales</taxon>
        <taxon>Skeletonemataceae</taxon>
        <taxon>Skeletonema</taxon>
        <taxon>Skeletonema marinoi-dohrnii complex</taxon>
    </lineage>
</organism>
<dbReference type="InterPro" id="IPR001680">
    <property type="entry name" value="WD40_rpt"/>
</dbReference>
<keyword evidence="2" id="KW-1185">Reference proteome</keyword>
<dbReference type="SMART" id="SM00320">
    <property type="entry name" value="WD40"/>
    <property type="match status" value="5"/>
</dbReference>
<protein>
    <submittedName>
        <fullName evidence="1">Uncharacterized protein</fullName>
    </submittedName>
</protein>
<reference evidence="1" key="1">
    <citation type="submission" date="2023-06" db="EMBL/GenBank/DDBJ databases">
        <title>Survivors Of The Sea: Transcriptome response of Skeletonema marinoi to long-term dormancy.</title>
        <authorList>
            <person name="Pinder M.I.M."/>
            <person name="Kourtchenko O."/>
            <person name="Robertson E.K."/>
            <person name="Larsson T."/>
            <person name="Maumus F."/>
            <person name="Osuna-Cruz C.M."/>
            <person name="Vancaester E."/>
            <person name="Stenow R."/>
            <person name="Vandepoele K."/>
            <person name="Ploug H."/>
            <person name="Bruchert V."/>
            <person name="Godhe A."/>
            <person name="Topel M."/>
        </authorList>
    </citation>
    <scope>NUCLEOTIDE SEQUENCE</scope>
    <source>
        <strain evidence="1">R05AC</strain>
    </source>
</reference>
<gene>
    <name evidence="1" type="ORF">QTG54_011855</name>
</gene>